<dbReference type="InterPro" id="IPR036953">
    <property type="entry name" value="GreA/GreB_C_sf"/>
</dbReference>
<evidence type="ECO:0000256" key="2">
    <source>
        <dbReference type="ARBA" id="ARBA00013729"/>
    </source>
</evidence>
<dbReference type="Pfam" id="PF03449">
    <property type="entry name" value="GreA_GreB_N"/>
    <property type="match status" value="1"/>
</dbReference>
<accession>A0A2V1IY08</accession>
<evidence type="ECO:0000256" key="3">
    <source>
        <dbReference type="ARBA" id="ARBA00023015"/>
    </source>
</evidence>
<keyword evidence="13" id="KW-1185">Reference proteome</keyword>
<dbReference type="Gene3D" id="1.10.287.180">
    <property type="entry name" value="Transcription elongation factor, GreA/GreB, N-terminal domain"/>
    <property type="match status" value="1"/>
</dbReference>
<dbReference type="PANTHER" id="PTHR30437:SF4">
    <property type="entry name" value="TRANSCRIPTION ELONGATION FACTOR GREA"/>
    <property type="match status" value="1"/>
</dbReference>
<dbReference type="Pfam" id="PF01272">
    <property type="entry name" value="GreA_GreB"/>
    <property type="match status" value="1"/>
</dbReference>
<feature type="domain" description="Transcription elongation factor GreA/GreB N-terminal" evidence="11">
    <location>
        <begin position="5"/>
        <end position="74"/>
    </location>
</feature>
<evidence type="ECO:0000256" key="7">
    <source>
        <dbReference type="ARBA" id="ARBA00030776"/>
    </source>
</evidence>
<feature type="domain" description="Transcription elongation factor GreA/GreB C-terminal" evidence="10">
    <location>
        <begin position="82"/>
        <end position="155"/>
    </location>
</feature>
<dbReference type="FunFam" id="3.10.50.30:FF:000001">
    <property type="entry name" value="Transcription elongation factor GreA"/>
    <property type="match status" value="1"/>
</dbReference>
<dbReference type="InterPro" id="IPR001437">
    <property type="entry name" value="Tscrpt_elong_fac_GreA/B_C"/>
</dbReference>
<dbReference type="NCBIfam" id="TIGR01462">
    <property type="entry name" value="greA"/>
    <property type="match status" value="1"/>
</dbReference>
<protein>
    <recommendedName>
        <fullName evidence="2 8">Transcription elongation factor GreA</fullName>
    </recommendedName>
    <alternativeName>
        <fullName evidence="7 8">Transcript cleavage factor GreA</fullName>
    </alternativeName>
</protein>
<dbReference type="GO" id="GO:0070063">
    <property type="term" value="F:RNA polymerase binding"/>
    <property type="evidence" value="ECO:0007669"/>
    <property type="project" value="InterPro"/>
</dbReference>
<dbReference type="InterPro" id="IPR006359">
    <property type="entry name" value="Tscrpt_elong_fac_GreA"/>
</dbReference>
<dbReference type="InterPro" id="IPR018151">
    <property type="entry name" value="TF_GreA/GreB_CS"/>
</dbReference>
<evidence type="ECO:0000259" key="11">
    <source>
        <dbReference type="Pfam" id="PF03449"/>
    </source>
</evidence>
<dbReference type="SUPFAM" id="SSF46557">
    <property type="entry name" value="GreA transcript cleavage protein, N-terminal domain"/>
    <property type="match status" value="1"/>
</dbReference>
<reference evidence="13" key="1">
    <citation type="submission" date="2018-02" db="EMBL/GenBank/DDBJ databases">
        <authorList>
            <person name="Clavel T."/>
            <person name="Strowig T."/>
        </authorList>
    </citation>
    <scope>NUCLEOTIDE SEQUENCE [LARGE SCALE GENOMIC DNA]</scope>
    <source>
        <strain evidence="13">DSM 100764</strain>
    </source>
</reference>
<dbReference type="SUPFAM" id="SSF54534">
    <property type="entry name" value="FKBP-like"/>
    <property type="match status" value="1"/>
</dbReference>
<evidence type="ECO:0000313" key="12">
    <source>
        <dbReference type="EMBL" id="PWB07183.1"/>
    </source>
</evidence>
<dbReference type="PROSITE" id="PS00829">
    <property type="entry name" value="GREAB_1"/>
    <property type="match status" value="1"/>
</dbReference>
<keyword evidence="12" id="KW-0648">Protein biosynthesis</keyword>
<keyword evidence="5 8" id="KW-0804">Transcription</keyword>
<dbReference type="GO" id="GO:0003677">
    <property type="term" value="F:DNA binding"/>
    <property type="evidence" value="ECO:0007669"/>
    <property type="project" value="UniProtKB-UniRule"/>
</dbReference>
<dbReference type="GeneID" id="93425634"/>
<dbReference type="InterPro" id="IPR023459">
    <property type="entry name" value="Tscrpt_elong_fac_GreA/B_fam"/>
</dbReference>
<proteinExistence type="inferred from homology"/>
<dbReference type="GO" id="GO:0032784">
    <property type="term" value="P:regulation of DNA-templated transcription elongation"/>
    <property type="evidence" value="ECO:0007669"/>
    <property type="project" value="UniProtKB-UniRule"/>
</dbReference>
<sequence>MAITYMTKEGYKKKMEEIAHLESVERPRISHAIAEARDKGDLSENSEYDAAKEAQGLLEMKIAQLKDLVANARIIDESSLNNEEVQILNRVKIKNVANGMVMEYTIVADSEANVKEKKIGSSTPIAQGLLGHKLGEQVEIKVPAGLMKFEIVEISF</sequence>
<keyword evidence="4 8" id="KW-0238">DNA-binding</keyword>
<gene>
    <name evidence="8" type="primary">greA</name>
    <name evidence="12" type="ORF">C5O25_08080</name>
</gene>
<dbReference type="GO" id="GO:0006354">
    <property type="term" value="P:DNA-templated transcription elongation"/>
    <property type="evidence" value="ECO:0007669"/>
    <property type="project" value="TreeGrafter"/>
</dbReference>
<dbReference type="NCBIfam" id="NF001263">
    <property type="entry name" value="PRK00226.1-4"/>
    <property type="match status" value="1"/>
</dbReference>
<dbReference type="FunFam" id="1.10.287.180:FF:000001">
    <property type="entry name" value="Transcription elongation factor GreA"/>
    <property type="match status" value="1"/>
</dbReference>
<evidence type="ECO:0000256" key="6">
    <source>
        <dbReference type="ARBA" id="ARBA00024916"/>
    </source>
</evidence>
<dbReference type="EMBL" id="PUBV01000015">
    <property type="protein sequence ID" value="PWB07183.1"/>
    <property type="molecule type" value="Genomic_DNA"/>
</dbReference>
<dbReference type="RefSeq" id="WP_107036232.1">
    <property type="nucleotide sequence ID" value="NZ_CAOLHR010000011.1"/>
</dbReference>
<organism evidence="12 13">
    <name type="scientific">Paramuribaculum intestinale</name>
    <dbReference type="NCBI Taxonomy" id="2094151"/>
    <lineage>
        <taxon>Bacteria</taxon>
        <taxon>Pseudomonadati</taxon>
        <taxon>Bacteroidota</taxon>
        <taxon>Bacteroidia</taxon>
        <taxon>Bacteroidales</taxon>
        <taxon>Muribaculaceae</taxon>
        <taxon>Paramuribaculum</taxon>
    </lineage>
</organism>
<dbReference type="PIRSF" id="PIRSF006092">
    <property type="entry name" value="GreA_GreB"/>
    <property type="match status" value="1"/>
</dbReference>
<dbReference type="InterPro" id="IPR036805">
    <property type="entry name" value="Tscrpt_elong_fac_GreA/B_N_sf"/>
</dbReference>
<comment type="caution">
    <text evidence="12">The sequence shown here is derived from an EMBL/GenBank/DDBJ whole genome shotgun (WGS) entry which is preliminary data.</text>
</comment>
<evidence type="ECO:0000256" key="9">
    <source>
        <dbReference type="RuleBase" id="RU000556"/>
    </source>
</evidence>
<evidence type="ECO:0000256" key="4">
    <source>
        <dbReference type="ARBA" id="ARBA00023125"/>
    </source>
</evidence>
<name>A0A2V1IY08_9BACT</name>
<dbReference type="Proteomes" id="UP000244925">
    <property type="component" value="Unassembled WGS sequence"/>
</dbReference>
<keyword evidence="3 8" id="KW-0805">Transcription regulation</keyword>
<dbReference type="NCBIfam" id="NF001261">
    <property type="entry name" value="PRK00226.1-2"/>
    <property type="match status" value="1"/>
</dbReference>
<evidence type="ECO:0000313" key="13">
    <source>
        <dbReference type="Proteomes" id="UP000244925"/>
    </source>
</evidence>
<dbReference type="AlphaFoldDB" id="A0A2V1IY08"/>
<dbReference type="PANTHER" id="PTHR30437">
    <property type="entry name" value="TRANSCRIPTION ELONGATION FACTOR GREA"/>
    <property type="match status" value="1"/>
</dbReference>
<keyword evidence="12" id="KW-0251">Elongation factor</keyword>
<evidence type="ECO:0000256" key="1">
    <source>
        <dbReference type="ARBA" id="ARBA00008213"/>
    </source>
</evidence>
<dbReference type="InterPro" id="IPR028624">
    <property type="entry name" value="Tscrpt_elong_fac_GreA/B"/>
</dbReference>
<comment type="similarity">
    <text evidence="1 8 9">Belongs to the GreA/GreB family.</text>
</comment>
<evidence type="ECO:0000259" key="10">
    <source>
        <dbReference type="Pfam" id="PF01272"/>
    </source>
</evidence>
<dbReference type="InterPro" id="IPR022691">
    <property type="entry name" value="Tscrpt_elong_fac_GreA/B_N"/>
</dbReference>
<dbReference type="GO" id="GO:0003746">
    <property type="term" value="F:translation elongation factor activity"/>
    <property type="evidence" value="ECO:0007669"/>
    <property type="project" value="UniProtKB-KW"/>
</dbReference>
<dbReference type="HAMAP" id="MF_00105">
    <property type="entry name" value="GreA_GreB"/>
    <property type="match status" value="1"/>
</dbReference>
<evidence type="ECO:0000256" key="5">
    <source>
        <dbReference type="ARBA" id="ARBA00023163"/>
    </source>
</evidence>
<evidence type="ECO:0000256" key="8">
    <source>
        <dbReference type="HAMAP-Rule" id="MF_00105"/>
    </source>
</evidence>
<dbReference type="Gene3D" id="3.10.50.30">
    <property type="entry name" value="Transcription elongation factor, GreA/GreB, C-terminal domain"/>
    <property type="match status" value="1"/>
</dbReference>
<comment type="function">
    <text evidence="6 8 9">Necessary for efficient RNA polymerase transcription elongation past template-encoded arresting sites. The arresting sites in DNA have the property of trapping a certain fraction of elongating RNA polymerases that pass through, resulting in locked ternary complexes. Cleavage of the nascent transcript by cleavage factors such as GreA or GreB allows the resumption of elongation from the new 3'terminus. GreA releases sequences of 2 to 3 nucleotides.</text>
</comment>